<dbReference type="Gene3D" id="2.60.120.1440">
    <property type="match status" value="1"/>
</dbReference>
<evidence type="ECO:0000313" key="4">
    <source>
        <dbReference type="Proteomes" id="UP000236731"/>
    </source>
</evidence>
<dbReference type="InterPro" id="IPR012373">
    <property type="entry name" value="Ferrdict_sens_TM"/>
</dbReference>
<feature type="transmembrane region" description="Helical" evidence="1">
    <location>
        <begin position="72"/>
        <end position="93"/>
    </location>
</feature>
<dbReference type="EMBL" id="FNUT01000006">
    <property type="protein sequence ID" value="SEG27186.1"/>
    <property type="molecule type" value="Genomic_DNA"/>
</dbReference>
<dbReference type="GO" id="GO:0016989">
    <property type="term" value="F:sigma factor antagonist activity"/>
    <property type="evidence" value="ECO:0007669"/>
    <property type="project" value="TreeGrafter"/>
</dbReference>
<gene>
    <name evidence="3" type="ORF">SAMN05421877_106115</name>
</gene>
<dbReference type="RefSeq" id="WP_103906289.1">
    <property type="nucleotide sequence ID" value="NZ_CP049246.1"/>
</dbReference>
<dbReference type="OrthoDB" id="1452822at2"/>
<keyword evidence="1" id="KW-1133">Transmembrane helix</keyword>
<name>A0A1H5YV80_9SPHI</name>
<keyword evidence="1" id="KW-0812">Transmembrane</keyword>
<dbReference type="Proteomes" id="UP000236731">
    <property type="component" value="Unassembled WGS sequence"/>
</dbReference>
<evidence type="ECO:0000313" key="3">
    <source>
        <dbReference type="EMBL" id="SEG27186.1"/>
    </source>
</evidence>
<dbReference type="Pfam" id="PF04773">
    <property type="entry name" value="FecR"/>
    <property type="match status" value="1"/>
</dbReference>
<protein>
    <submittedName>
        <fullName evidence="3">Ferric-dicitrate binding protein FerR, regulates iron transport through sigma-19</fullName>
    </submittedName>
</protein>
<dbReference type="AlphaFoldDB" id="A0A1H5YV80"/>
<dbReference type="PANTHER" id="PTHR30273">
    <property type="entry name" value="PERIPLASMIC SIGNAL SENSOR AND SIGMA FACTOR ACTIVATOR FECR-RELATED"/>
    <property type="match status" value="1"/>
</dbReference>
<accession>A0A1H5YV80</accession>
<keyword evidence="1" id="KW-0472">Membrane</keyword>
<feature type="domain" description="FecR protein" evidence="2">
    <location>
        <begin position="115"/>
        <end position="208"/>
    </location>
</feature>
<reference evidence="4" key="1">
    <citation type="submission" date="2016-10" db="EMBL/GenBank/DDBJ databases">
        <authorList>
            <person name="Varghese N."/>
            <person name="Submissions S."/>
        </authorList>
    </citation>
    <scope>NUCLEOTIDE SEQUENCE [LARGE SCALE GENOMIC DNA]</scope>
    <source>
        <strain evidence="4">DSM 22361</strain>
    </source>
</reference>
<organism evidence="3 4">
    <name type="scientific">Sphingobacterium lactis</name>
    <dbReference type="NCBI Taxonomy" id="797291"/>
    <lineage>
        <taxon>Bacteria</taxon>
        <taxon>Pseudomonadati</taxon>
        <taxon>Bacteroidota</taxon>
        <taxon>Sphingobacteriia</taxon>
        <taxon>Sphingobacteriales</taxon>
        <taxon>Sphingobacteriaceae</taxon>
        <taxon>Sphingobacterium</taxon>
    </lineage>
</organism>
<keyword evidence="4" id="KW-1185">Reference proteome</keyword>
<evidence type="ECO:0000256" key="1">
    <source>
        <dbReference type="SAM" id="Phobius"/>
    </source>
</evidence>
<dbReference type="InterPro" id="IPR006860">
    <property type="entry name" value="FecR"/>
</dbReference>
<dbReference type="PIRSF" id="PIRSF018266">
    <property type="entry name" value="FecR"/>
    <property type="match status" value="1"/>
</dbReference>
<dbReference type="PANTHER" id="PTHR30273:SF2">
    <property type="entry name" value="PROTEIN FECR"/>
    <property type="match status" value="1"/>
</dbReference>
<proteinExistence type="predicted"/>
<evidence type="ECO:0000259" key="2">
    <source>
        <dbReference type="Pfam" id="PF04773"/>
    </source>
</evidence>
<sequence>MDDKQQFLHYINYLHGRMASEDRQQLEAWYADLEDVEPMEVPTLSAADKRRLLDRLLVQIDGAQRSHRKHKVLRLIQVGAAAIVLLALGYGWLQYHFRETEPGHQPDKLLFFSSAIGERKNLHLADGSVLTLFPNSRVAIMAKGNQRDLRKVFLLHGEVLFDIARDTTRRFIVQTDHLVTTVLGTQFRILSDPNLPTTHITVYSGKVQVATPDSSKILNAGQEITFDKERALFGSTRQTAALPDLRVHGQVILQQADFQELSVYLKNYLGIHIHTASARIRQQRYSLPIHRHSAPADLLQTIADLHKNRYRSVGDSIIFY</sequence>